<dbReference type="PANTHER" id="PTHR20992:SF9">
    <property type="entry name" value="AT15442P-RELATED"/>
    <property type="match status" value="1"/>
</dbReference>
<sequence>MTSIFTVSFPEQEEAIKTLLKESRERNGFYLLLGVATFVVTLGLLINSLEAIIGGALVAPLLYPILSLALAVVTSSRLSLGRSLKLLGRASAFVVIISALSGFVFSAFTNPSTVILATMPSLPVFMIAFASGLAVAYAWVKRDFSASLPGVAMTVSILPPLAGVGIGLVFFSYQIISQSILLLIINWLGMTGAAIIVFSLFGFSPLQKVEEQKISEETGESKIQKKAIAEAAAKRELELEAGE</sequence>
<keyword evidence="1" id="KW-1133">Transmembrane helix</keyword>
<accession>A0A1G2QBP2</accession>
<feature type="transmembrane region" description="Helical" evidence="1">
    <location>
        <begin position="114"/>
        <end position="139"/>
    </location>
</feature>
<dbReference type="EMBL" id="MHTG01000012">
    <property type="protein sequence ID" value="OHA57529.1"/>
    <property type="molecule type" value="Genomic_DNA"/>
</dbReference>
<dbReference type="Proteomes" id="UP000176494">
    <property type="component" value="Unassembled WGS sequence"/>
</dbReference>
<dbReference type="Pfam" id="PF04087">
    <property type="entry name" value="DUF389"/>
    <property type="match status" value="1"/>
</dbReference>
<keyword evidence="1" id="KW-0812">Transmembrane</keyword>
<feature type="transmembrane region" description="Helical" evidence="1">
    <location>
        <begin position="52"/>
        <end position="74"/>
    </location>
</feature>
<name>A0A1G2QBP2_9BACT</name>
<keyword evidence="1" id="KW-0472">Membrane</keyword>
<feature type="transmembrane region" description="Helical" evidence="1">
    <location>
        <begin position="86"/>
        <end position="108"/>
    </location>
</feature>
<gene>
    <name evidence="2" type="ORF">A2114_00185</name>
</gene>
<feature type="transmembrane region" description="Helical" evidence="1">
    <location>
        <begin position="151"/>
        <end position="173"/>
    </location>
</feature>
<dbReference type="AlphaFoldDB" id="A0A1G2QBP2"/>
<dbReference type="InterPro" id="IPR005240">
    <property type="entry name" value="DUF389"/>
</dbReference>
<feature type="transmembrane region" description="Helical" evidence="1">
    <location>
        <begin position="179"/>
        <end position="203"/>
    </location>
</feature>
<evidence type="ECO:0000256" key="1">
    <source>
        <dbReference type="SAM" id="Phobius"/>
    </source>
</evidence>
<reference evidence="2 3" key="1">
    <citation type="journal article" date="2016" name="Nat. Commun.">
        <title>Thousands of microbial genomes shed light on interconnected biogeochemical processes in an aquifer system.</title>
        <authorList>
            <person name="Anantharaman K."/>
            <person name="Brown C.T."/>
            <person name="Hug L.A."/>
            <person name="Sharon I."/>
            <person name="Castelle C.J."/>
            <person name="Probst A.J."/>
            <person name="Thomas B.C."/>
            <person name="Singh A."/>
            <person name="Wilkins M.J."/>
            <person name="Karaoz U."/>
            <person name="Brodie E.L."/>
            <person name="Williams K.H."/>
            <person name="Hubbard S.S."/>
            <person name="Banfield J.F."/>
        </authorList>
    </citation>
    <scope>NUCLEOTIDE SEQUENCE [LARGE SCALE GENOMIC DNA]</scope>
</reference>
<dbReference type="PANTHER" id="PTHR20992">
    <property type="entry name" value="AT15442P-RELATED"/>
    <property type="match status" value="1"/>
</dbReference>
<evidence type="ECO:0008006" key="4">
    <source>
        <dbReference type="Google" id="ProtNLM"/>
    </source>
</evidence>
<feature type="transmembrane region" description="Helical" evidence="1">
    <location>
        <begin position="29"/>
        <end position="46"/>
    </location>
</feature>
<evidence type="ECO:0000313" key="3">
    <source>
        <dbReference type="Proteomes" id="UP000176494"/>
    </source>
</evidence>
<protein>
    <recommendedName>
        <fullName evidence="4">TIGR00341 family protein</fullName>
    </recommendedName>
</protein>
<evidence type="ECO:0000313" key="2">
    <source>
        <dbReference type="EMBL" id="OHA57529.1"/>
    </source>
</evidence>
<organism evidence="2 3">
    <name type="scientific">Candidatus Vogelbacteria bacterium GWA1_51_14</name>
    <dbReference type="NCBI Taxonomy" id="1802435"/>
    <lineage>
        <taxon>Bacteria</taxon>
        <taxon>Candidatus Vogeliibacteriota</taxon>
    </lineage>
</organism>
<comment type="caution">
    <text evidence="2">The sequence shown here is derived from an EMBL/GenBank/DDBJ whole genome shotgun (WGS) entry which is preliminary data.</text>
</comment>
<proteinExistence type="predicted"/>